<dbReference type="Proteomes" id="UP000553209">
    <property type="component" value="Unassembled WGS sequence"/>
</dbReference>
<sequence length="87" mass="9008">MSTPDEHDAPSRVSVAMPSFRRAGTFLTIAVTALCLLVGVGPEGLATFVGALALYLVNNVSAGDKAKAAKFLTNTLKPLLGCRTCQA</sequence>
<dbReference type="AlphaFoldDB" id="A0A7X6RS78"/>
<gene>
    <name evidence="2" type="ORF">HGB44_20425</name>
</gene>
<keyword evidence="1" id="KW-0472">Membrane</keyword>
<accession>A0A7X6RS78</accession>
<protein>
    <submittedName>
        <fullName evidence="2">Uncharacterized protein</fullName>
    </submittedName>
</protein>
<reference evidence="2 3" key="1">
    <citation type="submission" date="2020-04" db="EMBL/GenBank/DDBJ databases">
        <title>MicrobeNet Type strains.</title>
        <authorList>
            <person name="Nicholson A.C."/>
        </authorList>
    </citation>
    <scope>NUCLEOTIDE SEQUENCE [LARGE SCALE GENOMIC DNA]</scope>
    <source>
        <strain evidence="2 3">ATCC 23612</strain>
    </source>
</reference>
<dbReference type="RefSeq" id="WP_061080157.1">
    <property type="nucleotide sequence ID" value="NZ_JAAXPG010000020.1"/>
</dbReference>
<evidence type="ECO:0000256" key="1">
    <source>
        <dbReference type="SAM" id="Phobius"/>
    </source>
</evidence>
<name>A0A7X6RS78_9ACTN</name>
<dbReference type="EMBL" id="JAAXPG010000020">
    <property type="protein sequence ID" value="NKZ00017.1"/>
    <property type="molecule type" value="Genomic_DNA"/>
</dbReference>
<evidence type="ECO:0000313" key="3">
    <source>
        <dbReference type="Proteomes" id="UP000553209"/>
    </source>
</evidence>
<evidence type="ECO:0000313" key="2">
    <source>
        <dbReference type="EMBL" id="NKZ00017.1"/>
    </source>
</evidence>
<feature type="transmembrane region" description="Helical" evidence="1">
    <location>
        <begin position="26"/>
        <end position="57"/>
    </location>
</feature>
<comment type="caution">
    <text evidence="2">The sequence shown here is derived from an EMBL/GenBank/DDBJ whole genome shotgun (WGS) entry which is preliminary data.</text>
</comment>
<proteinExistence type="predicted"/>
<keyword evidence="1" id="KW-1133">Transmembrane helix</keyword>
<organism evidence="2 3">
    <name type="scientific">Nocardiopsis alborubida</name>
    <dbReference type="NCBI Taxonomy" id="146802"/>
    <lineage>
        <taxon>Bacteria</taxon>
        <taxon>Bacillati</taxon>
        <taxon>Actinomycetota</taxon>
        <taxon>Actinomycetes</taxon>
        <taxon>Streptosporangiales</taxon>
        <taxon>Nocardiopsidaceae</taxon>
        <taxon>Nocardiopsis</taxon>
    </lineage>
</organism>
<keyword evidence="3" id="KW-1185">Reference proteome</keyword>
<keyword evidence="1" id="KW-0812">Transmembrane</keyword>